<dbReference type="AlphaFoldDB" id="A0A1I7RSM5"/>
<dbReference type="GO" id="GO:0005524">
    <property type="term" value="F:ATP binding"/>
    <property type="evidence" value="ECO:0007669"/>
    <property type="project" value="UniProtKB-KW"/>
</dbReference>
<dbReference type="Gene3D" id="1.10.510.10">
    <property type="entry name" value="Transferase(Phosphotransferase) domain 1"/>
    <property type="match status" value="1"/>
</dbReference>
<evidence type="ECO:0000313" key="8">
    <source>
        <dbReference type="EMBL" id="CAD5231614.1"/>
    </source>
</evidence>
<dbReference type="GO" id="GO:0007165">
    <property type="term" value="P:signal transduction"/>
    <property type="evidence" value="ECO:0007669"/>
    <property type="project" value="TreeGrafter"/>
</dbReference>
<feature type="domain" description="Protein kinase" evidence="7">
    <location>
        <begin position="31"/>
        <end position="314"/>
    </location>
</feature>
<dbReference type="SUPFAM" id="SSF56112">
    <property type="entry name" value="Protein kinase-like (PK-like)"/>
    <property type="match status" value="1"/>
</dbReference>
<organism evidence="10 12">
    <name type="scientific">Bursaphelenchus xylophilus</name>
    <name type="common">Pinewood nematode worm</name>
    <name type="synonym">Aphelenchoides xylophilus</name>
    <dbReference type="NCBI Taxonomy" id="6326"/>
    <lineage>
        <taxon>Eukaryota</taxon>
        <taxon>Metazoa</taxon>
        <taxon>Ecdysozoa</taxon>
        <taxon>Nematoda</taxon>
        <taxon>Chromadorea</taxon>
        <taxon>Rhabditida</taxon>
        <taxon>Tylenchina</taxon>
        <taxon>Tylenchomorpha</taxon>
        <taxon>Aphelenchoidea</taxon>
        <taxon>Aphelenchoididae</taxon>
        <taxon>Bursaphelenchus</taxon>
    </lineage>
</organism>
<protein>
    <submittedName>
        <fullName evidence="8">(pine wood nematode) hypothetical protein</fullName>
    </submittedName>
    <submittedName>
        <fullName evidence="12">Protein kinase domain-containing protein</fullName>
    </submittedName>
</protein>
<keyword evidence="5" id="KW-0418">Kinase</keyword>
<dbReference type="Gene3D" id="3.30.200.20">
    <property type="entry name" value="Phosphorylase Kinase, domain 1"/>
    <property type="match status" value="1"/>
</dbReference>
<accession>A0A1I7RSM5</accession>
<evidence type="ECO:0000256" key="4">
    <source>
        <dbReference type="ARBA" id="ARBA00022741"/>
    </source>
</evidence>
<dbReference type="PANTHER" id="PTHR24057:SF18">
    <property type="entry name" value="SERINE_THREONINE-PROTEIN KINASE R03D7.5-RELATED"/>
    <property type="match status" value="1"/>
</dbReference>
<gene>
    <name evidence="8" type="ORF">BXYJ_LOCUS11710</name>
</gene>
<keyword evidence="3" id="KW-0808">Transferase</keyword>
<dbReference type="GO" id="GO:0005634">
    <property type="term" value="C:nucleus"/>
    <property type="evidence" value="ECO:0007669"/>
    <property type="project" value="TreeGrafter"/>
</dbReference>
<dbReference type="OrthoDB" id="5792074at2759"/>
<dbReference type="GO" id="GO:0004674">
    <property type="term" value="F:protein serine/threonine kinase activity"/>
    <property type="evidence" value="ECO:0007669"/>
    <property type="project" value="UniProtKB-KW"/>
</dbReference>
<evidence type="ECO:0000256" key="6">
    <source>
        <dbReference type="ARBA" id="ARBA00022840"/>
    </source>
</evidence>
<dbReference type="GO" id="GO:0032436">
    <property type="term" value="P:positive regulation of proteasomal ubiquitin-dependent protein catabolic process"/>
    <property type="evidence" value="ECO:0007669"/>
    <property type="project" value="TreeGrafter"/>
</dbReference>
<evidence type="ECO:0000313" key="12">
    <source>
        <dbReference type="WBParaSite" id="BXY_0372900.1"/>
    </source>
</evidence>
<dbReference type="GO" id="GO:0030424">
    <property type="term" value="C:axon"/>
    <property type="evidence" value="ECO:0007669"/>
    <property type="project" value="TreeGrafter"/>
</dbReference>
<dbReference type="SMR" id="A0A1I7RSM5"/>
<comment type="similarity">
    <text evidence="1">Belongs to the protein kinase superfamily. CMGC Ser/Thr protein kinase family. GSK-3 subfamily.</text>
</comment>
<dbReference type="GO" id="GO:0070507">
    <property type="term" value="P:regulation of microtubule cytoskeleton organization"/>
    <property type="evidence" value="ECO:0007669"/>
    <property type="project" value="TreeGrafter"/>
</dbReference>
<dbReference type="Proteomes" id="UP000582659">
    <property type="component" value="Unassembled WGS sequence"/>
</dbReference>
<evidence type="ECO:0000259" key="7">
    <source>
        <dbReference type="PROSITE" id="PS50011"/>
    </source>
</evidence>
<dbReference type="InterPro" id="IPR050591">
    <property type="entry name" value="GSK-3"/>
</dbReference>
<keyword evidence="6" id="KW-0067">ATP-binding</keyword>
<evidence type="ECO:0000256" key="2">
    <source>
        <dbReference type="ARBA" id="ARBA00022527"/>
    </source>
</evidence>
<dbReference type="GO" id="GO:0090090">
    <property type="term" value="P:negative regulation of canonical Wnt signaling pathway"/>
    <property type="evidence" value="ECO:0007669"/>
    <property type="project" value="TreeGrafter"/>
</dbReference>
<dbReference type="InterPro" id="IPR000719">
    <property type="entry name" value="Prot_kinase_dom"/>
</dbReference>
<reference evidence="9" key="2">
    <citation type="submission" date="2020-08" db="EMBL/GenBank/DDBJ databases">
        <authorList>
            <person name="Kikuchi T."/>
        </authorList>
    </citation>
    <scope>NUCLEOTIDE SEQUENCE</scope>
    <source>
        <strain evidence="8">Ka4C1</strain>
    </source>
</reference>
<dbReference type="PROSITE" id="PS00108">
    <property type="entry name" value="PROTEIN_KINASE_ST"/>
    <property type="match status" value="1"/>
</dbReference>
<dbReference type="PROSITE" id="PS50011">
    <property type="entry name" value="PROTEIN_KINASE_DOM"/>
    <property type="match status" value="1"/>
</dbReference>
<sequence>MRRSILVERVNGPGCEDSSCSESCSEVEVVIGKEHLHANGVFSNVYRAVLYSPRRQPVAIKKIWPDKSHPDAAEKEIELLTKVNHECVVKLLYRFKLGEGSQACDCLIMDFLPIDLSKLRLSQPNRRFHPLDVKLYSFQMFAGIDHISSKDIIHCDIKPSNLIVDPELGLLKIADFGNARILKKSDKVDSYQVTRYYRAPELVFGCTNFTVSVDRWSCACVLSEIILGKPLLQGKDKLDQGRVIIEMLGYPSSSAVKAMNVSRPRISRKPGRGLKPLIAGYDFPPEAEDIVSRILVYEPRLRMRPEEVMGHKYYDELRRLPPAKRENGRKIPSLNYWTIEQSTQSDRTRRPTT</sequence>
<evidence type="ECO:0000313" key="11">
    <source>
        <dbReference type="Proteomes" id="UP000659654"/>
    </source>
</evidence>
<keyword evidence="2" id="KW-0723">Serine/threonine-protein kinase</keyword>
<dbReference type="SMART" id="SM00220">
    <property type="entry name" value="S_TKc"/>
    <property type="match status" value="1"/>
</dbReference>
<dbReference type="eggNOG" id="KOG0658">
    <property type="taxonomic scope" value="Eukaryota"/>
</dbReference>
<dbReference type="GO" id="GO:0030154">
    <property type="term" value="P:cell differentiation"/>
    <property type="evidence" value="ECO:0007669"/>
    <property type="project" value="TreeGrafter"/>
</dbReference>
<proteinExistence type="inferred from homology"/>
<name>A0A1I7RSM5_BURXY</name>
<reference evidence="12" key="1">
    <citation type="submission" date="2016-11" db="UniProtKB">
        <authorList>
            <consortium name="WormBaseParasite"/>
        </authorList>
    </citation>
    <scope>IDENTIFICATION</scope>
</reference>
<keyword evidence="11" id="KW-1185">Reference proteome</keyword>
<dbReference type="EMBL" id="CAJFCV020000005">
    <property type="protein sequence ID" value="CAG9122868.1"/>
    <property type="molecule type" value="Genomic_DNA"/>
</dbReference>
<evidence type="ECO:0000313" key="9">
    <source>
        <dbReference type="EMBL" id="CAG9122868.1"/>
    </source>
</evidence>
<dbReference type="InterPro" id="IPR008271">
    <property type="entry name" value="Ser/Thr_kinase_AS"/>
</dbReference>
<evidence type="ECO:0000313" key="10">
    <source>
        <dbReference type="Proteomes" id="UP000095284"/>
    </source>
</evidence>
<dbReference type="EMBL" id="CAJFDI010000005">
    <property type="protein sequence ID" value="CAD5231614.1"/>
    <property type="molecule type" value="Genomic_DNA"/>
</dbReference>
<dbReference type="Proteomes" id="UP000659654">
    <property type="component" value="Unassembled WGS sequence"/>
</dbReference>
<evidence type="ECO:0000256" key="5">
    <source>
        <dbReference type="ARBA" id="ARBA00022777"/>
    </source>
</evidence>
<dbReference type="Proteomes" id="UP000095284">
    <property type="component" value="Unplaced"/>
</dbReference>
<dbReference type="Pfam" id="PF00069">
    <property type="entry name" value="Pkinase"/>
    <property type="match status" value="1"/>
</dbReference>
<dbReference type="FunFam" id="1.10.510.10:FF:000624">
    <property type="entry name" value="Mitogen-activated protein kinase"/>
    <property type="match status" value="1"/>
</dbReference>
<dbReference type="PANTHER" id="PTHR24057">
    <property type="entry name" value="GLYCOGEN SYNTHASE KINASE-3 ALPHA"/>
    <property type="match status" value="1"/>
</dbReference>
<evidence type="ECO:0000256" key="3">
    <source>
        <dbReference type="ARBA" id="ARBA00022679"/>
    </source>
</evidence>
<evidence type="ECO:0000256" key="1">
    <source>
        <dbReference type="ARBA" id="ARBA00005527"/>
    </source>
</evidence>
<keyword evidence="4" id="KW-0547">Nucleotide-binding</keyword>
<dbReference type="GO" id="GO:0005829">
    <property type="term" value="C:cytosol"/>
    <property type="evidence" value="ECO:0007669"/>
    <property type="project" value="TreeGrafter"/>
</dbReference>
<dbReference type="InterPro" id="IPR011009">
    <property type="entry name" value="Kinase-like_dom_sf"/>
</dbReference>
<dbReference type="WBParaSite" id="BXY_0372900.1">
    <property type="protein sequence ID" value="BXY_0372900.1"/>
    <property type="gene ID" value="BXY_0372900"/>
</dbReference>